<feature type="transmembrane region" description="Helical" evidence="8">
    <location>
        <begin position="255"/>
        <end position="275"/>
    </location>
</feature>
<keyword evidence="6 8" id="KW-1133">Transmembrane helix</keyword>
<evidence type="ECO:0000259" key="9">
    <source>
        <dbReference type="PROSITE" id="PS50928"/>
    </source>
</evidence>
<evidence type="ECO:0000256" key="8">
    <source>
        <dbReference type="RuleBase" id="RU363032"/>
    </source>
</evidence>
<reference evidence="10" key="2">
    <citation type="submission" date="2022-05" db="EMBL/GenBank/DDBJ databases">
        <authorList>
            <person name="Kim J.-S."/>
            <person name="Lee K."/>
            <person name="Suh M."/>
            <person name="Eom M."/>
            <person name="Kim J.-S."/>
            <person name="Kim D.-S."/>
            <person name="Ko S.-H."/>
            <person name="Shin Y."/>
            <person name="Lee J.-S."/>
        </authorList>
    </citation>
    <scope>NUCLEOTIDE SEQUENCE</scope>
    <source>
        <strain evidence="10">N237</strain>
    </source>
</reference>
<keyword evidence="7 8" id="KW-0472">Membrane</keyword>
<dbReference type="PROSITE" id="PS50928">
    <property type="entry name" value="ABC_TM1"/>
    <property type="match status" value="1"/>
</dbReference>
<name>A0ABY4R2K6_9ACTN</name>
<sequence length="284" mass="30783">MSTTMQRPAAPPALRRRTPWQVARDNIVWVGAFLALVFLLLPNFVVVLFSFNKPKGRFNYTWTRFSLDAWRHPCSAPGMCKALGLSLKIGIAATVVATILGTLVAFGLARYRFHGRAGANLLVFLPMATPEVVMGSSLLTLFVSIGWSLGAVTIFIAHVMFCLSYVVVTVKARIAGLDPRLEQAAADLYANEVQTFTRVTLPLVAPGIAAGALLAFSLSFDDYIVSNFNASSSSVTFPMYVYGAAQRGTPVQINVIGTIMFLVAILAVGVGQLVASRRNRHKWA</sequence>
<dbReference type="PANTHER" id="PTHR43848">
    <property type="entry name" value="PUTRESCINE TRANSPORT SYSTEM PERMEASE PROTEIN POTI"/>
    <property type="match status" value="1"/>
</dbReference>
<dbReference type="SUPFAM" id="SSF161098">
    <property type="entry name" value="MetI-like"/>
    <property type="match status" value="1"/>
</dbReference>
<feature type="transmembrane region" description="Helical" evidence="8">
    <location>
        <begin position="89"/>
        <end position="109"/>
    </location>
</feature>
<keyword evidence="5 8" id="KW-0812">Transmembrane</keyword>
<comment type="subcellular location">
    <subcellularLocation>
        <location evidence="1 8">Cell membrane</location>
        <topology evidence="1 8">Multi-pass membrane protein</topology>
    </subcellularLocation>
</comment>
<proteinExistence type="inferred from homology"/>
<keyword evidence="3 8" id="KW-0813">Transport</keyword>
<protein>
    <submittedName>
        <fullName evidence="10">ABC transporter permease</fullName>
    </submittedName>
</protein>
<feature type="transmembrane region" description="Helical" evidence="8">
    <location>
        <begin position="27"/>
        <end position="51"/>
    </location>
</feature>
<evidence type="ECO:0000256" key="2">
    <source>
        <dbReference type="ARBA" id="ARBA00007069"/>
    </source>
</evidence>
<feature type="transmembrane region" description="Helical" evidence="8">
    <location>
        <begin position="121"/>
        <end position="143"/>
    </location>
</feature>
<feature type="transmembrane region" description="Helical" evidence="8">
    <location>
        <begin position="149"/>
        <end position="170"/>
    </location>
</feature>
<evidence type="ECO:0000256" key="5">
    <source>
        <dbReference type="ARBA" id="ARBA00022692"/>
    </source>
</evidence>
<comment type="similarity">
    <text evidence="2">Belongs to the binding-protein-dependent transport system permease family. CysTW subfamily.</text>
</comment>
<dbReference type="Proteomes" id="UP001056336">
    <property type="component" value="Chromosome"/>
</dbReference>
<feature type="domain" description="ABC transmembrane type-1" evidence="9">
    <location>
        <begin position="83"/>
        <end position="274"/>
    </location>
</feature>
<dbReference type="Pfam" id="PF00528">
    <property type="entry name" value="BPD_transp_1"/>
    <property type="match status" value="1"/>
</dbReference>
<evidence type="ECO:0000256" key="4">
    <source>
        <dbReference type="ARBA" id="ARBA00022475"/>
    </source>
</evidence>
<dbReference type="PANTHER" id="PTHR43848:SF2">
    <property type="entry name" value="PUTRESCINE TRANSPORT SYSTEM PERMEASE PROTEIN POTI"/>
    <property type="match status" value="1"/>
</dbReference>
<dbReference type="CDD" id="cd06261">
    <property type="entry name" value="TM_PBP2"/>
    <property type="match status" value="1"/>
</dbReference>
<evidence type="ECO:0000256" key="1">
    <source>
        <dbReference type="ARBA" id="ARBA00004651"/>
    </source>
</evidence>
<gene>
    <name evidence="10" type="ORF">M6D93_08505</name>
</gene>
<feature type="transmembrane region" description="Helical" evidence="8">
    <location>
        <begin position="199"/>
        <end position="220"/>
    </location>
</feature>
<evidence type="ECO:0000256" key="3">
    <source>
        <dbReference type="ARBA" id="ARBA00022448"/>
    </source>
</evidence>
<evidence type="ECO:0000256" key="6">
    <source>
        <dbReference type="ARBA" id="ARBA00022989"/>
    </source>
</evidence>
<dbReference type="InterPro" id="IPR035906">
    <property type="entry name" value="MetI-like_sf"/>
</dbReference>
<keyword evidence="11" id="KW-1185">Reference proteome</keyword>
<dbReference type="InterPro" id="IPR000515">
    <property type="entry name" value="MetI-like"/>
</dbReference>
<evidence type="ECO:0000256" key="7">
    <source>
        <dbReference type="ARBA" id="ARBA00023136"/>
    </source>
</evidence>
<reference evidence="10" key="1">
    <citation type="journal article" date="2018" name="Int. J. Syst. Evol. Microbiol.">
        <title>Jatrophihabitans telluris sp. nov., isolated from sediment soil of lava forest wetlands and the emended description of the genus Jatrophihabitans.</title>
        <authorList>
            <person name="Lee K.C."/>
            <person name="Suh M.K."/>
            <person name="Eom M.K."/>
            <person name="Kim K.K."/>
            <person name="Kim J.S."/>
            <person name="Kim D.S."/>
            <person name="Ko S.H."/>
            <person name="Shin Y.K."/>
            <person name="Lee J.S."/>
        </authorList>
    </citation>
    <scope>NUCLEOTIDE SEQUENCE</scope>
    <source>
        <strain evidence="10">N237</strain>
    </source>
</reference>
<accession>A0ABY4R2K6</accession>
<organism evidence="10 11">
    <name type="scientific">Jatrophihabitans telluris</name>
    <dbReference type="NCBI Taxonomy" id="2038343"/>
    <lineage>
        <taxon>Bacteria</taxon>
        <taxon>Bacillati</taxon>
        <taxon>Actinomycetota</taxon>
        <taxon>Actinomycetes</taxon>
        <taxon>Jatrophihabitantales</taxon>
        <taxon>Jatrophihabitantaceae</taxon>
        <taxon>Jatrophihabitans</taxon>
    </lineage>
</organism>
<dbReference type="EMBL" id="CP097332">
    <property type="protein sequence ID" value="UQX90029.1"/>
    <property type="molecule type" value="Genomic_DNA"/>
</dbReference>
<dbReference type="Gene3D" id="1.10.3720.10">
    <property type="entry name" value="MetI-like"/>
    <property type="match status" value="1"/>
</dbReference>
<dbReference type="InterPro" id="IPR051789">
    <property type="entry name" value="Bact_Polyamine_Transport"/>
</dbReference>
<evidence type="ECO:0000313" key="10">
    <source>
        <dbReference type="EMBL" id="UQX90029.1"/>
    </source>
</evidence>
<keyword evidence="4" id="KW-1003">Cell membrane</keyword>
<evidence type="ECO:0000313" key="11">
    <source>
        <dbReference type="Proteomes" id="UP001056336"/>
    </source>
</evidence>